<feature type="transmembrane region" description="Helical" evidence="1">
    <location>
        <begin position="171"/>
        <end position="188"/>
    </location>
</feature>
<dbReference type="InterPro" id="IPR003675">
    <property type="entry name" value="Rce1/LyrA-like_dom"/>
</dbReference>
<feature type="transmembrane region" description="Helical" evidence="1">
    <location>
        <begin position="111"/>
        <end position="130"/>
    </location>
</feature>
<dbReference type="GO" id="GO:0008237">
    <property type="term" value="F:metallopeptidase activity"/>
    <property type="evidence" value="ECO:0007669"/>
    <property type="project" value="UniProtKB-KW"/>
</dbReference>
<protein>
    <submittedName>
        <fullName evidence="3">CPBP family intramembrane metalloprotease</fullName>
    </submittedName>
</protein>
<gene>
    <name evidence="3" type="ORF">F1325_16610</name>
</gene>
<reference evidence="3 4" key="1">
    <citation type="submission" date="2019-09" db="EMBL/GenBank/DDBJ databases">
        <title>Emergence of a chromosome-mediated tetracycline resistance gene in Proteus strain.</title>
        <authorList>
            <person name="He D."/>
            <person name="Wang L."/>
        </authorList>
    </citation>
    <scope>NUCLEOTIDE SEQUENCE [LARGE SCALE GENOMIC DNA]</scope>
    <source>
        <strain evidence="3 4">T60</strain>
    </source>
</reference>
<dbReference type="Proteomes" id="UP000464700">
    <property type="component" value="Chromosome"/>
</dbReference>
<keyword evidence="3" id="KW-0645">Protease</keyword>
<organism evidence="3 4">
    <name type="scientific">Proteus columbae</name>
    <dbReference type="NCBI Taxonomy" id="1987580"/>
    <lineage>
        <taxon>Bacteria</taxon>
        <taxon>Pseudomonadati</taxon>
        <taxon>Pseudomonadota</taxon>
        <taxon>Gammaproteobacteria</taxon>
        <taxon>Enterobacterales</taxon>
        <taxon>Morganellaceae</taxon>
        <taxon>Proteus</taxon>
    </lineage>
</organism>
<dbReference type="GO" id="GO:0006508">
    <property type="term" value="P:proteolysis"/>
    <property type="evidence" value="ECO:0007669"/>
    <property type="project" value="UniProtKB-KW"/>
</dbReference>
<keyword evidence="1" id="KW-1133">Transmembrane helix</keyword>
<keyword evidence="1" id="KW-0812">Transmembrane</keyword>
<accession>A0A6I7D845</accession>
<dbReference type="GO" id="GO:0004175">
    <property type="term" value="F:endopeptidase activity"/>
    <property type="evidence" value="ECO:0007669"/>
    <property type="project" value="UniProtKB-ARBA"/>
</dbReference>
<evidence type="ECO:0000313" key="3">
    <source>
        <dbReference type="EMBL" id="QHN11966.1"/>
    </source>
</evidence>
<feature type="transmembrane region" description="Helical" evidence="1">
    <location>
        <begin position="42"/>
        <end position="62"/>
    </location>
</feature>
<sequence>MEFPKDRVYHSVICVLAFIGYFFSSFSLLLTPSPIALYQSTYIISLVSFFIYLPYCLIIWFAYQKHITLMPLGRLQWRTLKAPVLALLGLLFIGMFLGSDDDSWIAEVEPITGFAFFLFALAVMFIAPITEEIIFRGFLLNAGMWYGNTGKWIAIILSSLLFSTMHYQYESISTFILIFIVGVIFCLVRIGTRSLIAPIALHCINNSITILFLMI</sequence>
<evidence type="ECO:0000259" key="2">
    <source>
        <dbReference type="Pfam" id="PF02517"/>
    </source>
</evidence>
<feature type="transmembrane region" description="Helical" evidence="1">
    <location>
        <begin position="12"/>
        <end position="30"/>
    </location>
</feature>
<name>A0A6I7D845_9GAMM</name>
<keyword evidence="3" id="KW-0482">Metalloprotease</keyword>
<feature type="transmembrane region" description="Helical" evidence="1">
    <location>
        <begin position="82"/>
        <end position="99"/>
    </location>
</feature>
<evidence type="ECO:0000313" key="4">
    <source>
        <dbReference type="Proteomes" id="UP000464700"/>
    </source>
</evidence>
<dbReference type="AlphaFoldDB" id="A0A6I7D845"/>
<keyword evidence="4" id="KW-1185">Reference proteome</keyword>
<dbReference type="EMBL" id="CP043925">
    <property type="protein sequence ID" value="QHN11966.1"/>
    <property type="molecule type" value="Genomic_DNA"/>
</dbReference>
<keyword evidence="1" id="KW-0472">Membrane</keyword>
<feature type="transmembrane region" description="Helical" evidence="1">
    <location>
        <begin position="195"/>
        <end position="214"/>
    </location>
</feature>
<proteinExistence type="predicted"/>
<dbReference type="KEGG" id="pcol:F1325_16610"/>
<feature type="domain" description="CAAX prenyl protease 2/Lysostaphin resistance protein A-like" evidence="2">
    <location>
        <begin position="115"/>
        <end position="207"/>
    </location>
</feature>
<dbReference type="RefSeq" id="WP_109373303.1">
    <property type="nucleotide sequence ID" value="NZ_CP043925.1"/>
</dbReference>
<evidence type="ECO:0000256" key="1">
    <source>
        <dbReference type="SAM" id="Phobius"/>
    </source>
</evidence>
<keyword evidence="3" id="KW-0378">Hydrolase</keyword>
<dbReference type="GO" id="GO:0080120">
    <property type="term" value="P:CAAX-box protein maturation"/>
    <property type="evidence" value="ECO:0007669"/>
    <property type="project" value="UniProtKB-ARBA"/>
</dbReference>
<dbReference type="Pfam" id="PF02517">
    <property type="entry name" value="Rce1-like"/>
    <property type="match status" value="1"/>
</dbReference>
<dbReference type="PANTHER" id="PTHR43592">
    <property type="entry name" value="CAAX AMINO TERMINAL PROTEASE"/>
    <property type="match status" value="1"/>
</dbReference>
<dbReference type="PANTHER" id="PTHR43592:SF15">
    <property type="entry name" value="CAAX AMINO TERMINAL PROTEASE FAMILY PROTEIN"/>
    <property type="match status" value="1"/>
</dbReference>
<feature type="transmembrane region" description="Helical" evidence="1">
    <location>
        <begin position="142"/>
        <end position="165"/>
    </location>
</feature>